<accession>W8T677</accession>
<dbReference type="PATRIC" id="fig|1286171.3.peg.1043"/>
<dbReference type="OrthoDB" id="1936752at2"/>
<dbReference type="Proteomes" id="UP000019591">
    <property type="component" value="Chromosome"/>
</dbReference>
<dbReference type="EMBL" id="CP007452">
    <property type="protein sequence ID" value="AHM56390.1"/>
    <property type="molecule type" value="Genomic_DNA"/>
</dbReference>
<reference evidence="1 2" key="1">
    <citation type="journal article" date="2014" name="Genome Announc.">
        <title>Complete Genome Sequence of Amino Acid-Utilizing Eubacterium acidaminophilum al-2 (DSM 3953).</title>
        <authorList>
            <person name="Poehlein A."/>
            <person name="Andreesen J.R."/>
            <person name="Daniel R."/>
        </authorList>
    </citation>
    <scope>NUCLEOTIDE SEQUENCE [LARGE SCALE GENOMIC DNA]</scope>
    <source>
        <strain evidence="1 2">DSM 3953</strain>
    </source>
</reference>
<evidence type="ECO:0000313" key="2">
    <source>
        <dbReference type="Proteomes" id="UP000019591"/>
    </source>
</evidence>
<proteinExistence type="predicted"/>
<keyword evidence="2" id="KW-1185">Reference proteome</keyword>
<organism evidence="1 2">
    <name type="scientific">Peptoclostridium acidaminophilum DSM 3953</name>
    <dbReference type="NCBI Taxonomy" id="1286171"/>
    <lineage>
        <taxon>Bacteria</taxon>
        <taxon>Bacillati</taxon>
        <taxon>Bacillota</taxon>
        <taxon>Clostridia</taxon>
        <taxon>Peptostreptococcales</taxon>
        <taxon>Peptoclostridiaceae</taxon>
        <taxon>Peptoclostridium</taxon>
    </lineage>
</organism>
<sequence>MRKEVSDLKKALFVLLHDQYDMPDIEIDSDDEDYIDCIISALVEKNGDICPFKNYDCVGRCEANGVGCICGLNIDCDREPEDVWSNFFKIA</sequence>
<protein>
    <submittedName>
        <fullName evidence="1">Uncharacterized protein</fullName>
    </submittedName>
</protein>
<gene>
    <name evidence="1" type="ORF">EAL2_c10920</name>
</gene>
<dbReference type="STRING" id="1286171.EAL2_c10920"/>
<name>W8T677_PEPAC</name>
<dbReference type="KEGG" id="eac:EAL2_c10920"/>
<dbReference type="AlphaFoldDB" id="W8T677"/>
<dbReference type="RefSeq" id="WP_025435398.1">
    <property type="nucleotide sequence ID" value="NZ_CP007452.1"/>
</dbReference>
<evidence type="ECO:0000313" key="1">
    <source>
        <dbReference type="EMBL" id="AHM56390.1"/>
    </source>
</evidence>
<dbReference type="HOGENOM" id="CLU_2328733_0_0_9"/>